<dbReference type="Proteomes" id="UP000301870">
    <property type="component" value="Unplaced"/>
</dbReference>
<dbReference type="GO" id="GO:0032039">
    <property type="term" value="C:integrator complex"/>
    <property type="evidence" value="ECO:0007669"/>
    <property type="project" value="InterPro"/>
</dbReference>
<keyword evidence="3" id="KW-1185">Reference proteome</keyword>
<dbReference type="GO" id="GO:0034474">
    <property type="term" value="P:U2 snRNA 3'-end processing"/>
    <property type="evidence" value="ECO:0007669"/>
    <property type="project" value="InterPro"/>
</dbReference>
<dbReference type="OrthoDB" id="19938at2759"/>
<dbReference type="RefSeq" id="XP_022835597.1">
    <property type="nucleotide sequence ID" value="XM_022979829.1"/>
</dbReference>
<dbReference type="Pfam" id="PF22929">
    <property type="entry name" value="INTS1_INTS2-bd"/>
    <property type="match status" value="1"/>
</dbReference>
<sequence length="981" mass="106286">DTNQEMYSWLMSVWVGSEAPAAYTAAGAEACLLPDWLRLHMVRSARPPLLEAGMRALPAPKLALFIQTFGMPVQAMSALLSALDACPAGALSRLGVERGYMSQLLGVQRARGATGGHAFAATLRLAPLTYPPDDKLFVKEELPMEPEDEWGSCVVPAPLHPDQVAPLLNTVFLAANSFHGDIDSAFSELIAVADTLLMQCKLLAGPVVDVLRSMMQSGATVKRELDIHVPHHANKQQLIAALEAASPSTLEALGNRIISSQDTRVIVDVITHILEKSQDGHYESKIKHEDGSAGPAHVFSRGGLGCGLLLDWMSELQREALGPSDQRHRQMQLMFRSGCAPWRPLLVTLLAHRASWRTLHYCLTTLLQDEGGWSPSAVLDFAETLVESPRVWQGRDKTTPKHYVPDDTLRLNYQQLGVMVRYVAEEVRAVERDGGAADMKVGPWTGDQQLLAVAAAAHHHDPLLLLLLYMKVGPWTGDQQLLAVAAAAHHHDPLLLLLLYMKVGPWTGDQQLLAVAAAAHHHDPLLLLLLYMKVGPWTGDQQLLAVAAAAHHHDPLLLLLLYMKVGPWTGDQQLLAVAAAAHHHDPLLLLLLYMKVGPWTGDQQLLAVAAAAHHHDPLLLLLLYMKVGPWTGDQQLLAVAAAAHHHDPLLLLLLYMKVGPWTGDQQLLAVAAAAHHHDPLLLLLLYMKVPKILPLVLQSGPRSRPLSLLPVPAPLRAASASSTSATDRVAHALLTAIAAPAAHSKDYNQRLWRMEAEVRGLWARVGGAGSRALGLAAALLQGAGPHLRYHTHVLAALEVLPDHELFAPTNTADVHSILECFLSLARSQPGGAASPLLHRVSAVLRRYLACRPQLAGALLHQHKDTIAPQLAGALLHQHNAAPHAAAPHAALRHTALSLLAKLLPAVTDTTPGLQAVLECLDSHQPEVTQSLLDKLPDILVGMQEHAAKILMRVFELGLKSRHPVEPCIAKCVTTINLHRGC</sequence>
<gene>
    <name evidence="4" type="primary">LOC111363042</name>
</gene>
<dbReference type="InterPro" id="IPR053964">
    <property type="entry name" value="INT1_R3"/>
</dbReference>
<organism evidence="3 4">
    <name type="scientific">Spodoptera litura</name>
    <name type="common">Asian cotton leafworm</name>
    <dbReference type="NCBI Taxonomy" id="69820"/>
    <lineage>
        <taxon>Eukaryota</taxon>
        <taxon>Metazoa</taxon>
        <taxon>Ecdysozoa</taxon>
        <taxon>Arthropoda</taxon>
        <taxon>Hexapoda</taxon>
        <taxon>Insecta</taxon>
        <taxon>Pterygota</taxon>
        <taxon>Neoptera</taxon>
        <taxon>Endopterygota</taxon>
        <taxon>Lepidoptera</taxon>
        <taxon>Glossata</taxon>
        <taxon>Ditrysia</taxon>
        <taxon>Noctuoidea</taxon>
        <taxon>Noctuidae</taxon>
        <taxon>Amphipyrinae</taxon>
        <taxon>Spodoptera</taxon>
    </lineage>
</organism>
<dbReference type="PANTHER" id="PTHR21224:SF1">
    <property type="entry name" value="INTEGRATOR COMPLEX SUBUNIT 1"/>
    <property type="match status" value="1"/>
</dbReference>
<evidence type="ECO:0000313" key="3">
    <source>
        <dbReference type="Proteomes" id="UP000301870"/>
    </source>
</evidence>
<evidence type="ECO:0000313" key="4">
    <source>
        <dbReference type="RefSeq" id="XP_022835597.1"/>
    </source>
</evidence>
<dbReference type="GeneID" id="111363042"/>
<proteinExistence type="predicted"/>
<feature type="domain" description="Integrator complex subunit 1 R3" evidence="1">
    <location>
        <begin position="726"/>
        <end position="867"/>
    </location>
</feature>
<dbReference type="Pfam" id="PF22927">
    <property type="entry name" value="INT1_R3"/>
    <property type="match status" value="1"/>
</dbReference>
<feature type="domain" description="Integrator complex subunit 1 INTS2-binding" evidence="2">
    <location>
        <begin position="3"/>
        <end position="119"/>
    </location>
</feature>
<dbReference type="KEGG" id="sliu:111363042"/>
<dbReference type="AlphaFoldDB" id="A0A9J7EV11"/>
<dbReference type="InterPro" id="IPR038902">
    <property type="entry name" value="INTS1"/>
</dbReference>
<evidence type="ECO:0000259" key="1">
    <source>
        <dbReference type="Pfam" id="PF22927"/>
    </source>
</evidence>
<dbReference type="InterPro" id="IPR053966">
    <property type="entry name" value="INTS1_INTS2-bd"/>
</dbReference>
<dbReference type="PANTHER" id="PTHR21224">
    <property type="entry name" value="INTEGRATOR COMPLEX SUBUNIT 1"/>
    <property type="match status" value="1"/>
</dbReference>
<feature type="non-terminal residue" evidence="4">
    <location>
        <position position="1"/>
    </location>
</feature>
<name>A0A9J7EV11_SPOLT</name>
<protein>
    <submittedName>
        <fullName evidence="4">LOW QUALITY PROTEIN: uncharacterized protein LOC111363042</fullName>
    </submittedName>
</protein>
<reference evidence="4" key="1">
    <citation type="submission" date="2025-08" db="UniProtKB">
        <authorList>
            <consortium name="RefSeq"/>
        </authorList>
    </citation>
    <scope>IDENTIFICATION</scope>
    <source>
        <strain evidence="4">Ishihara</strain>
        <tissue evidence="4">Whole body</tissue>
    </source>
</reference>
<accession>A0A9J7EV11</accession>
<evidence type="ECO:0000259" key="2">
    <source>
        <dbReference type="Pfam" id="PF22929"/>
    </source>
</evidence>